<dbReference type="SMART" id="SM00327">
    <property type="entry name" value="VWA"/>
    <property type="match status" value="1"/>
</dbReference>
<reference evidence="2 3" key="1">
    <citation type="submission" date="2018-09" db="EMBL/GenBank/DDBJ databases">
        <authorList>
            <person name="Wang F."/>
        </authorList>
    </citation>
    <scope>NUCLEOTIDE SEQUENCE [LARGE SCALE GENOMIC DNA]</scope>
    <source>
        <strain evidence="2 3">PLHSC7-2</strain>
    </source>
</reference>
<comment type="caution">
    <text evidence="2">The sequence shown here is derived from an EMBL/GenBank/DDBJ whole genome shotgun (WGS) entry which is preliminary data.</text>
</comment>
<sequence length="509" mass="56507">MNILNSFEIALVSFGKENNLDVVISRTAPTASTNGSRVTLPLLNDEGIEQTWGYIHHEAAHLRYTDFTLSMPSSIRYLWNVIEDIWIEYQTIRFIYPGGKSRLAKLNEILIAKKQWLPVEELTGLHAKVAAFCAYYGAVIITRYESCETIYRTSKTSLVEEIGQEKVTDIERQLNMITLSRSSQDNLDIALAIVALFNDDEEDQTNQSDEQGNPLSEALENGAMNEMETDKGQAIAPLITRPDETTKESGDLAALASKVADDEHDSELAPWKTQAYQQAINDNGGLVPIIMNLFEAQARARKSFKQSGKKVSAKRFAALSQNGNTHVFRNKVSTAIPNTAIALGIDLSYSMFVPEPKVMDTANEAALLMVAALEAVKGTEVAVYYFYHRVFLAKAFDETIQSFVNKLAKPNRRNGTYFSPFLLSAALNLLQRSEQRKCLLLLTDGATTQPNEAQVLIDELSDVGIEVYFIAIGPAAVYACKQFDVPTVNVNKVTELPQALMTLSQQLLL</sequence>
<dbReference type="AlphaFoldDB" id="A0A418YA37"/>
<evidence type="ECO:0000313" key="2">
    <source>
        <dbReference type="EMBL" id="RJG38786.1"/>
    </source>
</evidence>
<organism evidence="2 3">
    <name type="scientific">Motilimonas pumila</name>
    <dbReference type="NCBI Taxonomy" id="2303987"/>
    <lineage>
        <taxon>Bacteria</taxon>
        <taxon>Pseudomonadati</taxon>
        <taxon>Pseudomonadota</taxon>
        <taxon>Gammaproteobacteria</taxon>
        <taxon>Alteromonadales</taxon>
        <taxon>Alteromonadales genera incertae sedis</taxon>
        <taxon>Motilimonas</taxon>
    </lineage>
</organism>
<dbReference type="InterPro" id="IPR002035">
    <property type="entry name" value="VWF_A"/>
</dbReference>
<dbReference type="RefSeq" id="WP_119912333.1">
    <property type="nucleotide sequence ID" value="NZ_QZCH01000038.1"/>
</dbReference>
<dbReference type="Gene3D" id="3.40.50.410">
    <property type="entry name" value="von Willebrand factor, type A domain"/>
    <property type="match status" value="1"/>
</dbReference>
<protein>
    <submittedName>
        <fullName evidence="2">VWA domain-containing protein</fullName>
    </submittedName>
</protein>
<gene>
    <name evidence="2" type="ORF">D1Z90_18755</name>
</gene>
<dbReference type="EMBL" id="QZCH01000038">
    <property type="protein sequence ID" value="RJG38786.1"/>
    <property type="molecule type" value="Genomic_DNA"/>
</dbReference>
<evidence type="ECO:0000313" key="3">
    <source>
        <dbReference type="Proteomes" id="UP000283255"/>
    </source>
</evidence>
<dbReference type="SUPFAM" id="SSF53300">
    <property type="entry name" value="vWA-like"/>
    <property type="match status" value="1"/>
</dbReference>
<accession>A0A418YA37</accession>
<dbReference type="OrthoDB" id="6064888at2"/>
<dbReference type="Pfam" id="PF00092">
    <property type="entry name" value="VWA"/>
    <property type="match status" value="1"/>
</dbReference>
<name>A0A418YA37_9GAMM</name>
<keyword evidence="3" id="KW-1185">Reference proteome</keyword>
<dbReference type="InterPro" id="IPR036465">
    <property type="entry name" value="vWFA_dom_sf"/>
</dbReference>
<proteinExistence type="predicted"/>
<reference evidence="2 3" key="2">
    <citation type="submission" date="2019-01" db="EMBL/GenBank/DDBJ databases">
        <title>Motilimonas pumilus sp. nov., isolated from the gut of sea cucumber (Apostichopus japonicus).</title>
        <authorList>
            <person name="Wang F.-Q."/>
            <person name="Ren L.-H."/>
            <person name="Lin Y.-W."/>
            <person name="Sun G.-H."/>
            <person name="Du Z.-J."/>
            <person name="Zhao J.-X."/>
            <person name="Liu X.-J."/>
            <person name="Liu L.-J."/>
        </authorList>
    </citation>
    <scope>NUCLEOTIDE SEQUENCE [LARGE SCALE GENOMIC DNA]</scope>
    <source>
        <strain evidence="2 3">PLHSC7-2</strain>
    </source>
</reference>
<dbReference type="Proteomes" id="UP000283255">
    <property type="component" value="Unassembled WGS sequence"/>
</dbReference>
<evidence type="ECO:0000259" key="1">
    <source>
        <dbReference type="SMART" id="SM00327"/>
    </source>
</evidence>
<feature type="domain" description="VWFA" evidence="1">
    <location>
        <begin position="338"/>
        <end position="508"/>
    </location>
</feature>